<name>A0A2R4XNR0_9BURK</name>
<gene>
    <name evidence="3" type="ORF">DBV39_18500</name>
</gene>
<proteinExistence type="inferred from homology"/>
<dbReference type="KEGG" id="boz:DBV39_18500"/>
<evidence type="ECO:0000256" key="1">
    <source>
        <dbReference type="ARBA" id="ARBA00006484"/>
    </source>
</evidence>
<sequence>MRDITDVPTSEFAPRSKHLKIEQQIVLVTGGARGLGESIVRALHREGARVAVNYLGSQSSAERLQSELGSRVCTVQADVTDPAAVGQMVSQIEAQFGSPVTSVINNALVSFTFNGDDRPRLDTITLQHFEQQARGAVGGALNTIQATLPGMRSARFGRIVNVGTNLFQNPVVPYHDYTAAKAGLLSLTRTAAHELGPDGITVNMVSGGLLRTTDASAATPDFVFDLIARNTPLQSVTTPEEFADAVLFFLSPWSRAVTGQNLVVDGGLVKD</sequence>
<dbReference type="FunFam" id="3.40.50.720:FF:000084">
    <property type="entry name" value="Short-chain dehydrogenase reductase"/>
    <property type="match status" value="1"/>
</dbReference>
<organism evidence="3 4">
    <name type="scientific">Orrella marina</name>
    <dbReference type="NCBI Taxonomy" id="2163011"/>
    <lineage>
        <taxon>Bacteria</taxon>
        <taxon>Pseudomonadati</taxon>
        <taxon>Pseudomonadota</taxon>
        <taxon>Betaproteobacteria</taxon>
        <taxon>Burkholderiales</taxon>
        <taxon>Alcaligenaceae</taxon>
        <taxon>Orrella</taxon>
    </lineage>
</organism>
<evidence type="ECO:0000256" key="2">
    <source>
        <dbReference type="ARBA" id="ARBA00023002"/>
    </source>
</evidence>
<dbReference type="Pfam" id="PF13561">
    <property type="entry name" value="adh_short_C2"/>
    <property type="match status" value="1"/>
</dbReference>
<dbReference type="AlphaFoldDB" id="A0A2R4XNR0"/>
<evidence type="ECO:0000313" key="3">
    <source>
        <dbReference type="EMBL" id="AWB35404.1"/>
    </source>
</evidence>
<dbReference type="EMBL" id="CP028901">
    <property type="protein sequence ID" value="AWB35404.1"/>
    <property type="molecule type" value="Genomic_DNA"/>
</dbReference>
<accession>A0A2R4XNR0</accession>
<dbReference type="InterPro" id="IPR002347">
    <property type="entry name" value="SDR_fam"/>
</dbReference>
<dbReference type="OrthoDB" id="7301144at2"/>
<dbReference type="PANTHER" id="PTHR43639:SF1">
    <property type="entry name" value="SHORT-CHAIN DEHYDROGENASE_REDUCTASE FAMILY PROTEIN"/>
    <property type="match status" value="1"/>
</dbReference>
<dbReference type="SUPFAM" id="SSF51735">
    <property type="entry name" value="NAD(P)-binding Rossmann-fold domains"/>
    <property type="match status" value="1"/>
</dbReference>
<dbReference type="PANTHER" id="PTHR43639">
    <property type="entry name" value="OXIDOREDUCTASE, SHORT-CHAIN DEHYDROGENASE/REDUCTASE FAMILY (AFU_ORTHOLOGUE AFUA_5G02870)"/>
    <property type="match status" value="1"/>
</dbReference>
<dbReference type="PRINTS" id="PR00081">
    <property type="entry name" value="GDHRDH"/>
</dbReference>
<dbReference type="InterPro" id="IPR036291">
    <property type="entry name" value="NAD(P)-bd_dom_sf"/>
</dbReference>
<protein>
    <submittedName>
        <fullName evidence="3">3-oxoacyl-ACP reductase</fullName>
    </submittedName>
</protein>
<evidence type="ECO:0000313" key="4">
    <source>
        <dbReference type="Proteomes" id="UP000244571"/>
    </source>
</evidence>
<dbReference type="Proteomes" id="UP000244571">
    <property type="component" value="Chromosome"/>
</dbReference>
<keyword evidence="2" id="KW-0560">Oxidoreductase</keyword>
<comment type="similarity">
    <text evidence="1">Belongs to the short-chain dehydrogenases/reductases (SDR) family.</text>
</comment>
<dbReference type="GO" id="GO:0016491">
    <property type="term" value="F:oxidoreductase activity"/>
    <property type="evidence" value="ECO:0007669"/>
    <property type="project" value="UniProtKB-KW"/>
</dbReference>
<dbReference type="PRINTS" id="PR00080">
    <property type="entry name" value="SDRFAMILY"/>
</dbReference>
<reference evidence="3 4" key="1">
    <citation type="submission" date="2018-04" db="EMBL/GenBank/DDBJ databases">
        <title>Bordetella sp. HZ20 isolated from seawater.</title>
        <authorList>
            <person name="Sun C."/>
        </authorList>
    </citation>
    <scope>NUCLEOTIDE SEQUENCE [LARGE SCALE GENOMIC DNA]</scope>
    <source>
        <strain evidence="3 4">HZ20</strain>
    </source>
</reference>
<keyword evidence="4" id="KW-1185">Reference proteome</keyword>
<dbReference type="Gene3D" id="3.40.50.720">
    <property type="entry name" value="NAD(P)-binding Rossmann-like Domain"/>
    <property type="match status" value="1"/>
</dbReference>
<dbReference type="NCBIfam" id="NF006393">
    <property type="entry name" value="PRK08642.1"/>
    <property type="match status" value="1"/>
</dbReference>